<evidence type="ECO:0000313" key="4">
    <source>
        <dbReference type="Proteomes" id="UP000315636"/>
    </source>
</evidence>
<dbReference type="Pfam" id="PF02021">
    <property type="entry name" value="UPF0102"/>
    <property type="match status" value="1"/>
</dbReference>
<dbReference type="NCBIfam" id="TIGR00252">
    <property type="entry name" value="YraN family protein"/>
    <property type="match status" value="1"/>
</dbReference>
<gene>
    <name evidence="3" type="ORF">SAMN06264849_10271</name>
</gene>
<dbReference type="RefSeq" id="WP_142504390.1">
    <property type="nucleotide sequence ID" value="NZ_FXTI01000002.1"/>
</dbReference>
<name>A0A521BGJ9_9BACL</name>
<dbReference type="AlphaFoldDB" id="A0A521BGJ9"/>
<dbReference type="NCBIfam" id="NF009154">
    <property type="entry name" value="PRK12497.3-3"/>
    <property type="match status" value="1"/>
</dbReference>
<dbReference type="NCBIfam" id="NF009150">
    <property type="entry name" value="PRK12497.1-3"/>
    <property type="match status" value="1"/>
</dbReference>
<dbReference type="GO" id="GO:0003676">
    <property type="term" value="F:nucleic acid binding"/>
    <property type="evidence" value="ECO:0007669"/>
    <property type="project" value="InterPro"/>
</dbReference>
<dbReference type="EMBL" id="FXTI01000002">
    <property type="protein sequence ID" value="SMO46212.1"/>
    <property type="molecule type" value="Genomic_DNA"/>
</dbReference>
<dbReference type="Proteomes" id="UP000315636">
    <property type="component" value="Unassembled WGS sequence"/>
</dbReference>
<protein>
    <recommendedName>
        <fullName evidence="2">UPF0102 protein SAMN06264849_10271</fullName>
    </recommendedName>
</protein>
<evidence type="ECO:0000256" key="2">
    <source>
        <dbReference type="HAMAP-Rule" id="MF_00048"/>
    </source>
</evidence>
<organism evidence="3 4">
    <name type="scientific">Melghirimyces algeriensis</name>
    <dbReference type="NCBI Taxonomy" id="910412"/>
    <lineage>
        <taxon>Bacteria</taxon>
        <taxon>Bacillati</taxon>
        <taxon>Bacillota</taxon>
        <taxon>Bacilli</taxon>
        <taxon>Bacillales</taxon>
        <taxon>Thermoactinomycetaceae</taxon>
        <taxon>Melghirimyces</taxon>
    </lineage>
</organism>
<reference evidence="3 4" key="1">
    <citation type="submission" date="2017-05" db="EMBL/GenBank/DDBJ databases">
        <authorList>
            <person name="Varghese N."/>
            <person name="Submissions S."/>
        </authorList>
    </citation>
    <scope>NUCLEOTIDE SEQUENCE [LARGE SCALE GENOMIC DNA]</scope>
    <source>
        <strain evidence="3 4">DSM 45474</strain>
    </source>
</reference>
<dbReference type="InterPro" id="IPR011856">
    <property type="entry name" value="tRNA_endonuc-like_dom_sf"/>
</dbReference>
<keyword evidence="3" id="KW-0255">Endonuclease</keyword>
<dbReference type="PANTHER" id="PTHR34039">
    <property type="entry name" value="UPF0102 PROTEIN YRAN"/>
    <property type="match status" value="1"/>
</dbReference>
<evidence type="ECO:0000313" key="3">
    <source>
        <dbReference type="EMBL" id="SMO46212.1"/>
    </source>
</evidence>
<dbReference type="Gene3D" id="3.40.1350.10">
    <property type="match status" value="1"/>
</dbReference>
<dbReference type="InterPro" id="IPR003509">
    <property type="entry name" value="UPF0102_YraN-like"/>
</dbReference>
<keyword evidence="3" id="KW-0540">Nuclease</keyword>
<keyword evidence="4" id="KW-1185">Reference proteome</keyword>
<comment type="similarity">
    <text evidence="1 2">Belongs to the UPF0102 family.</text>
</comment>
<evidence type="ECO:0000256" key="1">
    <source>
        <dbReference type="ARBA" id="ARBA00006738"/>
    </source>
</evidence>
<sequence>MKKDRRRETGRIGEQLAAQHLKEKGYTILEMNWHHPLGELDLIAKKGDCLVIVEVRTTRSRNFGYGFQSINCQKQQQVRKLALLYLQNGHFPDISFRIDVISVLLASTDEPIQIDHLKGAF</sequence>
<dbReference type="GO" id="GO:0004519">
    <property type="term" value="F:endonuclease activity"/>
    <property type="evidence" value="ECO:0007669"/>
    <property type="project" value="UniProtKB-KW"/>
</dbReference>
<dbReference type="SUPFAM" id="SSF52980">
    <property type="entry name" value="Restriction endonuclease-like"/>
    <property type="match status" value="1"/>
</dbReference>
<dbReference type="HAMAP" id="MF_00048">
    <property type="entry name" value="UPF0102"/>
    <property type="match status" value="1"/>
</dbReference>
<dbReference type="PANTHER" id="PTHR34039:SF1">
    <property type="entry name" value="UPF0102 PROTEIN YRAN"/>
    <property type="match status" value="1"/>
</dbReference>
<keyword evidence="3" id="KW-0378">Hydrolase</keyword>
<dbReference type="CDD" id="cd20736">
    <property type="entry name" value="PoNe_Nuclease"/>
    <property type="match status" value="1"/>
</dbReference>
<dbReference type="InterPro" id="IPR011335">
    <property type="entry name" value="Restrct_endonuc-II-like"/>
</dbReference>
<accession>A0A521BGJ9</accession>
<proteinExistence type="inferred from homology"/>
<dbReference type="OrthoDB" id="9802516at2"/>